<gene>
    <name evidence="1" type="ORF">GCM10023144_01370</name>
</gene>
<accession>A0ABP8GCK0</accession>
<organism evidence="1 2">
    <name type="scientific">Pigmentiphaga soli</name>
    <dbReference type="NCBI Taxonomy" id="1007095"/>
    <lineage>
        <taxon>Bacteria</taxon>
        <taxon>Pseudomonadati</taxon>
        <taxon>Pseudomonadota</taxon>
        <taxon>Betaproteobacteria</taxon>
        <taxon>Burkholderiales</taxon>
        <taxon>Alcaligenaceae</taxon>
        <taxon>Pigmentiphaga</taxon>
    </lineage>
</organism>
<dbReference type="Proteomes" id="UP001501671">
    <property type="component" value="Unassembled WGS sequence"/>
</dbReference>
<protein>
    <submittedName>
        <fullName evidence="1">Uncharacterized protein</fullName>
    </submittedName>
</protein>
<evidence type="ECO:0000313" key="1">
    <source>
        <dbReference type="EMBL" id="GAA4321843.1"/>
    </source>
</evidence>
<sequence>MNVFHGSSAPITEIRADGVFGGLFATPSRKAALSHGDVLHVMEIDDARVLTQHALSYELDYDTVLAALRNAAHWVDADDLDRAWELVIEDAQADGDDARILRVDDAGEAGWEAQRLRGVVARALGYAAVEMSDEHGTTYLVLPGAAIRMADEQG</sequence>
<proteinExistence type="predicted"/>
<evidence type="ECO:0000313" key="2">
    <source>
        <dbReference type="Proteomes" id="UP001501671"/>
    </source>
</evidence>
<dbReference type="RefSeq" id="WP_345245286.1">
    <property type="nucleotide sequence ID" value="NZ_BAABFO010000001.1"/>
</dbReference>
<dbReference type="EMBL" id="BAABFO010000001">
    <property type="protein sequence ID" value="GAA4321843.1"/>
    <property type="molecule type" value="Genomic_DNA"/>
</dbReference>
<keyword evidence="2" id="KW-1185">Reference proteome</keyword>
<dbReference type="Pfam" id="PF26151">
    <property type="entry name" value="AcrIF11_ADP_ribosyl"/>
    <property type="match status" value="1"/>
</dbReference>
<name>A0ABP8GCK0_9BURK</name>
<reference evidence="2" key="1">
    <citation type="journal article" date="2019" name="Int. J. Syst. Evol. Microbiol.">
        <title>The Global Catalogue of Microorganisms (GCM) 10K type strain sequencing project: providing services to taxonomists for standard genome sequencing and annotation.</title>
        <authorList>
            <consortium name="The Broad Institute Genomics Platform"/>
            <consortium name="The Broad Institute Genome Sequencing Center for Infectious Disease"/>
            <person name="Wu L."/>
            <person name="Ma J."/>
        </authorList>
    </citation>
    <scope>NUCLEOTIDE SEQUENCE [LARGE SCALE GENOMIC DNA]</scope>
    <source>
        <strain evidence="2">JCM 17666</strain>
    </source>
</reference>
<dbReference type="InterPro" id="IPR058829">
    <property type="entry name" value="AcrIF11-like"/>
</dbReference>
<comment type="caution">
    <text evidence="1">The sequence shown here is derived from an EMBL/GenBank/DDBJ whole genome shotgun (WGS) entry which is preliminary data.</text>
</comment>